<dbReference type="Pfam" id="PF00582">
    <property type="entry name" value="Usp"/>
    <property type="match status" value="2"/>
</dbReference>
<dbReference type="PANTHER" id="PTHR46268:SF6">
    <property type="entry name" value="UNIVERSAL STRESS PROTEIN UP12"/>
    <property type="match status" value="1"/>
</dbReference>
<dbReference type="EMBL" id="BAABKN010000019">
    <property type="protein sequence ID" value="GAA4743939.1"/>
    <property type="molecule type" value="Genomic_DNA"/>
</dbReference>
<dbReference type="Gene3D" id="3.40.50.620">
    <property type="entry name" value="HUPs"/>
    <property type="match status" value="2"/>
</dbReference>
<keyword evidence="4" id="KW-1185">Reference proteome</keyword>
<feature type="domain" description="UspA" evidence="2">
    <location>
        <begin position="13"/>
        <end position="154"/>
    </location>
</feature>
<sequence>MTTSTDTSIPTDAIVVGIDGSACAELALDWAAREASLEHRPLVLLHAVHPPSLGAMAYVESSGMEYGDLLARLESDGHALLRHAAQRVRAEHDVSEVYERVRMSDPRTALLEAAAGASALVVGTRGLGPIRQLLLGSVAMAAVKHAGCPVAVIRGAEQKNRDVGVMVGVAGDGHDATVLDFAFRVADARGLPVTLVHTFWDAVGQAETREVPADDPRHANQLAVLFEAAGPPSRRYPSVAVHHLLSRGFADVQLIASSRRAALLVLGHRRKPFLQELIYGSVAPRVVEHAHCSVAVVPVGDEPDA</sequence>
<evidence type="ECO:0000259" key="2">
    <source>
        <dbReference type="Pfam" id="PF00582"/>
    </source>
</evidence>
<proteinExistence type="inferred from homology"/>
<comment type="similarity">
    <text evidence="1">Belongs to the universal stress protein A family.</text>
</comment>
<dbReference type="CDD" id="cd23659">
    <property type="entry name" value="USP_At3g01520-like"/>
    <property type="match status" value="1"/>
</dbReference>
<feature type="domain" description="UspA" evidence="2">
    <location>
        <begin position="165"/>
        <end position="298"/>
    </location>
</feature>
<evidence type="ECO:0000313" key="4">
    <source>
        <dbReference type="Proteomes" id="UP001499882"/>
    </source>
</evidence>
<gene>
    <name evidence="3" type="ORF">GCM10023350_30830</name>
</gene>
<protein>
    <submittedName>
        <fullName evidence="3">Universal stress protein</fullName>
    </submittedName>
</protein>
<dbReference type="RefSeq" id="WP_345527705.1">
    <property type="nucleotide sequence ID" value="NZ_BAABKN010000019.1"/>
</dbReference>
<organism evidence="3 4">
    <name type="scientific">Nocardioides endophyticus</name>
    <dbReference type="NCBI Taxonomy" id="1353775"/>
    <lineage>
        <taxon>Bacteria</taxon>
        <taxon>Bacillati</taxon>
        <taxon>Actinomycetota</taxon>
        <taxon>Actinomycetes</taxon>
        <taxon>Propionibacteriales</taxon>
        <taxon>Nocardioidaceae</taxon>
        <taxon>Nocardioides</taxon>
    </lineage>
</organism>
<dbReference type="PRINTS" id="PR01438">
    <property type="entry name" value="UNVRSLSTRESS"/>
</dbReference>
<dbReference type="InterPro" id="IPR014729">
    <property type="entry name" value="Rossmann-like_a/b/a_fold"/>
</dbReference>
<accession>A0ABP8Z1P8</accession>
<dbReference type="InterPro" id="IPR006015">
    <property type="entry name" value="Universal_stress_UspA"/>
</dbReference>
<dbReference type="Proteomes" id="UP001499882">
    <property type="component" value="Unassembled WGS sequence"/>
</dbReference>
<comment type="caution">
    <text evidence="3">The sequence shown here is derived from an EMBL/GenBank/DDBJ whole genome shotgun (WGS) entry which is preliminary data.</text>
</comment>
<name>A0ABP8Z1P8_9ACTN</name>
<dbReference type="PANTHER" id="PTHR46268">
    <property type="entry name" value="STRESS RESPONSE PROTEIN NHAX"/>
    <property type="match status" value="1"/>
</dbReference>
<dbReference type="SUPFAM" id="SSF52402">
    <property type="entry name" value="Adenine nucleotide alpha hydrolases-like"/>
    <property type="match status" value="2"/>
</dbReference>
<dbReference type="InterPro" id="IPR006016">
    <property type="entry name" value="UspA"/>
</dbReference>
<evidence type="ECO:0000313" key="3">
    <source>
        <dbReference type="EMBL" id="GAA4743939.1"/>
    </source>
</evidence>
<reference evidence="4" key="1">
    <citation type="journal article" date="2019" name="Int. J. Syst. Evol. Microbiol.">
        <title>The Global Catalogue of Microorganisms (GCM) 10K type strain sequencing project: providing services to taxonomists for standard genome sequencing and annotation.</title>
        <authorList>
            <consortium name="The Broad Institute Genomics Platform"/>
            <consortium name="The Broad Institute Genome Sequencing Center for Infectious Disease"/>
            <person name="Wu L."/>
            <person name="Ma J."/>
        </authorList>
    </citation>
    <scope>NUCLEOTIDE SEQUENCE [LARGE SCALE GENOMIC DNA]</scope>
    <source>
        <strain evidence="4">JCM 18532</strain>
    </source>
</reference>
<evidence type="ECO:0000256" key="1">
    <source>
        <dbReference type="ARBA" id="ARBA00008791"/>
    </source>
</evidence>